<dbReference type="EMBL" id="LVZK01000001">
    <property type="protein sequence ID" value="OAP87000.1"/>
    <property type="molecule type" value="Genomic_DNA"/>
</dbReference>
<sequence>MVDFRYHLVSLVSVFMALAIGVILGAGPLQNSIGTTLSSQVESLRKSRDEARTEADTANNALSENEKQLDSAGTQLVGGTLKDRRVAIVALPGVEDSDLKAAEDKVSKAGATVAGTVTLADSYAATSANPYRNTLARSLAQYVGEKSDADPHVVVASGVGRLLFMGSSDPNMTVIRDALTAKDNQMIQIQGDVEGGVQAVVVVTPKKMEIDKSAATPAAETKSVSNGYVKMVKTLSSKGPTVTVGEGTSSTSLLAKVREAKGAGSTVDSLDTVAGRINVAIAVASEIKGSHVHLGQGDGAQAVIGTRVDAPATPTQAPEPASGPTSEEG</sequence>
<dbReference type="InterPro" id="IPR021522">
    <property type="entry name" value="MctB"/>
</dbReference>
<feature type="compositionally biased region" description="Low complexity" evidence="1">
    <location>
        <begin position="310"/>
        <end position="320"/>
    </location>
</feature>
<keyword evidence="3" id="KW-1185">Reference proteome</keyword>
<organism evidence="2 3">
    <name type="scientific">Peptidiphaga gingivicola</name>
    <dbReference type="NCBI Taxonomy" id="2741497"/>
    <lineage>
        <taxon>Bacteria</taxon>
        <taxon>Bacillati</taxon>
        <taxon>Actinomycetota</taxon>
        <taxon>Actinomycetes</taxon>
        <taxon>Actinomycetales</taxon>
        <taxon>Actinomycetaceae</taxon>
        <taxon>Peptidiphaga</taxon>
    </lineage>
</organism>
<evidence type="ECO:0000313" key="3">
    <source>
        <dbReference type="Proteomes" id="UP000078368"/>
    </source>
</evidence>
<evidence type="ECO:0000256" key="1">
    <source>
        <dbReference type="SAM" id="MobiDB-lite"/>
    </source>
</evidence>
<evidence type="ECO:0008006" key="4">
    <source>
        <dbReference type="Google" id="ProtNLM"/>
    </source>
</evidence>
<proteinExistence type="predicted"/>
<dbReference type="STRING" id="1823756.A4H34_07840"/>
<dbReference type="GO" id="GO:0016020">
    <property type="term" value="C:membrane"/>
    <property type="evidence" value="ECO:0007669"/>
    <property type="project" value="InterPro"/>
</dbReference>
<reference evidence="2 3" key="1">
    <citation type="submission" date="2016-04" db="EMBL/GenBank/DDBJ databases">
        <title>Peptidophaga gingivicola gen. nov., sp. nov., isolated from human subgingival plaque.</title>
        <authorList>
            <person name="Beall C.J."/>
            <person name="Mokrzan E.M."/>
            <person name="Griffen A.L."/>
            <person name="Leys E.J."/>
        </authorList>
    </citation>
    <scope>NUCLEOTIDE SEQUENCE [LARGE SCALE GENOMIC DNA]</scope>
    <source>
        <strain evidence="2 3">BA112</strain>
    </source>
</reference>
<dbReference type="Proteomes" id="UP000078368">
    <property type="component" value="Unassembled WGS sequence"/>
</dbReference>
<gene>
    <name evidence="2" type="ORF">A4H34_07840</name>
</gene>
<dbReference type="AlphaFoldDB" id="A0A179B6F4"/>
<dbReference type="OrthoDB" id="4350157at2"/>
<dbReference type="GO" id="GO:0055070">
    <property type="term" value="P:copper ion homeostasis"/>
    <property type="evidence" value="ECO:0007669"/>
    <property type="project" value="InterPro"/>
</dbReference>
<accession>A0A179B6F4</accession>
<protein>
    <recommendedName>
        <fullName evidence="4">Channel protein</fullName>
    </recommendedName>
</protein>
<dbReference type="Pfam" id="PF11382">
    <property type="entry name" value="MctB"/>
    <property type="match status" value="1"/>
</dbReference>
<dbReference type="RefSeq" id="WP_009198618.1">
    <property type="nucleotide sequence ID" value="NZ_LVZK01000001.1"/>
</dbReference>
<feature type="region of interest" description="Disordered" evidence="1">
    <location>
        <begin position="305"/>
        <end position="329"/>
    </location>
</feature>
<name>A0A179B6F4_9ACTO</name>
<comment type="caution">
    <text evidence="2">The sequence shown here is derived from an EMBL/GenBank/DDBJ whole genome shotgun (WGS) entry which is preliminary data.</text>
</comment>
<feature type="region of interest" description="Disordered" evidence="1">
    <location>
        <begin position="48"/>
        <end position="71"/>
    </location>
</feature>
<evidence type="ECO:0000313" key="2">
    <source>
        <dbReference type="EMBL" id="OAP87000.1"/>
    </source>
</evidence>